<dbReference type="AlphaFoldDB" id="A0A9P6HE62"/>
<evidence type="ECO:0000313" key="2">
    <source>
        <dbReference type="Proteomes" id="UP000736335"/>
    </source>
</evidence>
<sequence>MAEKAMELSNSIFNPGSESHHTSLEEWKRRISDPASSIIYLVPQLGGGSSALPGDDEPPLPPRPVAFLFAHPRSHPEPLKNGFTQSVHIWFAGVSKEYRGRRCLDTVVDALVELEKKRRGSDQSSMSTLTVCTTPSRFPSMWNWLRARPQWVAEKEWDGGKVMLSWTEQYIVQ</sequence>
<comment type="caution">
    <text evidence="1">The sequence shown here is derived from an EMBL/GenBank/DDBJ whole genome shotgun (WGS) entry which is preliminary data.</text>
</comment>
<proteinExistence type="predicted"/>
<keyword evidence="2" id="KW-1185">Reference proteome</keyword>
<dbReference type="Proteomes" id="UP000736335">
    <property type="component" value="Unassembled WGS sequence"/>
</dbReference>
<dbReference type="OrthoDB" id="2794762at2759"/>
<accession>A0A9P6HE62</accession>
<name>A0A9P6HE62_9AGAM</name>
<gene>
    <name evidence="1" type="ORF">BJ322DRAFT_801853</name>
</gene>
<reference evidence="1" key="1">
    <citation type="journal article" date="2020" name="Nat. Commun.">
        <title>Large-scale genome sequencing of mycorrhizal fungi provides insights into the early evolution of symbiotic traits.</title>
        <authorList>
            <person name="Miyauchi S."/>
            <person name="Kiss E."/>
            <person name="Kuo A."/>
            <person name="Drula E."/>
            <person name="Kohler A."/>
            <person name="Sanchez-Garcia M."/>
            <person name="Morin E."/>
            <person name="Andreopoulos B."/>
            <person name="Barry K.W."/>
            <person name="Bonito G."/>
            <person name="Buee M."/>
            <person name="Carver A."/>
            <person name="Chen C."/>
            <person name="Cichocki N."/>
            <person name="Clum A."/>
            <person name="Culley D."/>
            <person name="Crous P.W."/>
            <person name="Fauchery L."/>
            <person name="Girlanda M."/>
            <person name="Hayes R.D."/>
            <person name="Keri Z."/>
            <person name="LaButti K."/>
            <person name="Lipzen A."/>
            <person name="Lombard V."/>
            <person name="Magnuson J."/>
            <person name="Maillard F."/>
            <person name="Murat C."/>
            <person name="Nolan M."/>
            <person name="Ohm R.A."/>
            <person name="Pangilinan J."/>
            <person name="Pereira M.F."/>
            <person name="Perotto S."/>
            <person name="Peter M."/>
            <person name="Pfister S."/>
            <person name="Riley R."/>
            <person name="Sitrit Y."/>
            <person name="Stielow J.B."/>
            <person name="Szollosi G."/>
            <person name="Zifcakova L."/>
            <person name="Stursova M."/>
            <person name="Spatafora J.W."/>
            <person name="Tedersoo L."/>
            <person name="Vaario L.M."/>
            <person name="Yamada A."/>
            <person name="Yan M."/>
            <person name="Wang P."/>
            <person name="Xu J."/>
            <person name="Bruns T."/>
            <person name="Baldrian P."/>
            <person name="Vilgalys R."/>
            <person name="Dunand C."/>
            <person name="Henrissat B."/>
            <person name="Grigoriev I.V."/>
            <person name="Hibbett D."/>
            <person name="Nagy L.G."/>
            <person name="Martin F.M."/>
        </authorList>
    </citation>
    <scope>NUCLEOTIDE SEQUENCE</scope>
    <source>
        <strain evidence="1">UH-Tt-Lm1</strain>
    </source>
</reference>
<evidence type="ECO:0000313" key="1">
    <source>
        <dbReference type="EMBL" id="KAF9784996.1"/>
    </source>
</evidence>
<protein>
    <submittedName>
        <fullName evidence="1">Uncharacterized protein</fullName>
    </submittedName>
</protein>
<organism evidence="1 2">
    <name type="scientific">Thelephora terrestris</name>
    <dbReference type="NCBI Taxonomy" id="56493"/>
    <lineage>
        <taxon>Eukaryota</taxon>
        <taxon>Fungi</taxon>
        <taxon>Dikarya</taxon>
        <taxon>Basidiomycota</taxon>
        <taxon>Agaricomycotina</taxon>
        <taxon>Agaricomycetes</taxon>
        <taxon>Thelephorales</taxon>
        <taxon>Thelephoraceae</taxon>
        <taxon>Thelephora</taxon>
    </lineage>
</organism>
<dbReference type="EMBL" id="WIUZ02000007">
    <property type="protein sequence ID" value="KAF9784996.1"/>
    <property type="molecule type" value="Genomic_DNA"/>
</dbReference>
<reference evidence="1" key="2">
    <citation type="submission" date="2020-11" db="EMBL/GenBank/DDBJ databases">
        <authorList>
            <consortium name="DOE Joint Genome Institute"/>
            <person name="Kuo A."/>
            <person name="Miyauchi S."/>
            <person name="Kiss E."/>
            <person name="Drula E."/>
            <person name="Kohler A."/>
            <person name="Sanchez-Garcia M."/>
            <person name="Andreopoulos B."/>
            <person name="Barry K.W."/>
            <person name="Bonito G."/>
            <person name="Buee M."/>
            <person name="Carver A."/>
            <person name="Chen C."/>
            <person name="Cichocki N."/>
            <person name="Clum A."/>
            <person name="Culley D."/>
            <person name="Crous P.W."/>
            <person name="Fauchery L."/>
            <person name="Girlanda M."/>
            <person name="Hayes R."/>
            <person name="Keri Z."/>
            <person name="Labutti K."/>
            <person name="Lipzen A."/>
            <person name="Lombard V."/>
            <person name="Magnuson J."/>
            <person name="Maillard F."/>
            <person name="Morin E."/>
            <person name="Murat C."/>
            <person name="Nolan M."/>
            <person name="Ohm R."/>
            <person name="Pangilinan J."/>
            <person name="Pereira M."/>
            <person name="Perotto S."/>
            <person name="Peter M."/>
            <person name="Riley R."/>
            <person name="Sitrit Y."/>
            <person name="Stielow B."/>
            <person name="Szollosi G."/>
            <person name="Zifcakova L."/>
            <person name="Stursova M."/>
            <person name="Spatafora J.W."/>
            <person name="Tedersoo L."/>
            <person name="Vaario L.-M."/>
            <person name="Yamada A."/>
            <person name="Yan M."/>
            <person name="Wang P."/>
            <person name="Xu J."/>
            <person name="Bruns T."/>
            <person name="Baldrian P."/>
            <person name="Vilgalys R."/>
            <person name="Henrissat B."/>
            <person name="Grigoriev I.V."/>
            <person name="Hibbett D."/>
            <person name="Nagy L.G."/>
            <person name="Martin F.M."/>
        </authorList>
    </citation>
    <scope>NUCLEOTIDE SEQUENCE</scope>
    <source>
        <strain evidence="1">UH-Tt-Lm1</strain>
    </source>
</reference>